<accession>A0ABT5J6R7</accession>
<feature type="region of interest" description="Disordered" evidence="1">
    <location>
        <begin position="138"/>
        <end position="179"/>
    </location>
</feature>
<dbReference type="Gene3D" id="1.20.1220.20">
    <property type="entry name" value="Uncharcterised protein PF01724"/>
    <property type="match status" value="1"/>
</dbReference>
<dbReference type="RefSeq" id="WP_272776171.1">
    <property type="nucleotide sequence ID" value="NZ_JAQQLI010000007.1"/>
</dbReference>
<sequence>MAQRRDEVTIVPKEPDAPARGRASYDRDVYTWALEQARLIRAGRLDEIDRDNVAEEIESSGREQFNKLETALRVLLLHMLKWDFQPERRSRSWVLSIKEQRLEIEDVLSDNPGLKPRSPEAIARAYRKARLEAARETGLALDRVPEAAPTLPTTSPPARSRSPRRRRADAGASAASPLPRIAHRCAHGVVISRDTRGVA</sequence>
<name>A0ABT5J6R7_RHOTP</name>
<dbReference type="EMBL" id="JAQQLI010000007">
    <property type="protein sequence ID" value="MDC7785324.1"/>
    <property type="molecule type" value="Genomic_DNA"/>
</dbReference>
<reference evidence="2" key="2">
    <citation type="submission" date="2023-02" db="EMBL/GenBank/DDBJ databases">
        <authorList>
            <person name="Rayyan A."/>
            <person name="Meyer T."/>
            <person name="Kyndt J.A."/>
        </authorList>
    </citation>
    <scope>NUCLEOTIDE SEQUENCE</scope>
    <source>
        <strain evidence="2">DSM 9987</strain>
    </source>
</reference>
<feature type="compositionally biased region" description="Low complexity" evidence="1">
    <location>
        <begin position="146"/>
        <end position="160"/>
    </location>
</feature>
<feature type="region of interest" description="Disordered" evidence="1">
    <location>
        <begin position="1"/>
        <end position="23"/>
    </location>
</feature>
<dbReference type="Pfam" id="PF01724">
    <property type="entry name" value="DUF29"/>
    <property type="match status" value="1"/>
</dbReference>
<evidence type="ECO:0000256" key="1">
    <source>
        <dbReference type="SAM" id="MobiDB-lite"/>
    </source>
</evidence>
<feature type="compositionally biased region" description="Low complexity" evidence="1">
    <location>
        <begin position="170"/>
        <end position="179"/>
    </location>
</feature>
<dbReference type="PANTHER" id="PTHR34235">
    <property type="entry name" value="SLR1203 PROTEIN-RELATED"/>
    <property type="match status" value="1"/>
</dbReference>
<dbReference type="InterPro" id="IPR002636">
    <property type="entry name" value="DUF29"/>
</dbReference>
<organism evidence="2 3">
    <name type="scientific">Rhodoplanes tepidamans</name>
    <name type="common">Rhodoplanes cryptolactis</name>
    <dbReference type="NCBI Taxonomy" id="200616"/>
    <lineage>
        <taxon>Bacteria</taxon>
        <taxon>Pseudomonadati</taxon>
        <taxon>Pseudomonadota</taxon>
        <taxon>Alphaproteobacteria</taxon>
        <taxon>Hyphomicrobiales</taxon>
        <taxon>Nitrobacteraceae</taxon>
        <taxon>Rhodoplanes</taxon>
    </lineage>
</organism>
<proteinExistence type="predicted"/>
<dbReference type="Proteomes" id="UP001165652">
    <property type="component" value="Unassembled WGS sequence"/>
</dbReference>
<evidence type="ECO:0000313" key="3">
    <source>
        <dbReference type="Proteomes" id="UP001165652"/>
    </source>
</evidence>
<comment type="caution">
    <text evidence="2">The sequence shown here is derived from an EMBL/GenBank/DDBJ whole genome shotgun (WGS) entry which is preliminary data.</text>
</comment>
<protein>
    <submittedName>
        <fullName evidence="2">DUF29 domain-containing protein</fullName>
    </submittedName>
</protein>
<gene>
    <name evidence="2" type="ORF">PQJ73_06480</name>
</gene>
<evidence type="ECO:0000313" key="2">
    <source>
        <dbReference type="EMBL" id="MDC7785324.1"/>
    </source>
</evidence>
<keyword evidence="3" id="KW-1185">Reference proteome</keyword>
<reference evidence="2" key="1">
    <citation type="journal article" date="2023" name="Microbiol Resour">
        <title>Genome Sequences of Rhodoplanes serenus and Two Thermotolerant Strains, Rhodoplanes tepidamans and 'Rhodoplanes cryptolactis,' Further Refine the Genus.</title>
        <authorList>
            <person name="Rayyan A.A."/>
            <person name="Kyndt J.A."/>
        </authorList>
    </citation>
    <scope>NUCLEOTIDE SEQUENCE</scope>
    <source>
        <strain evidence="2">DSM 9987</strain>
    </source>
</reference>